<feature type="transmembrane region" description="Helical" evidence="7">
    <location>
        <begin position="211"/>
        <end position="231"/>
    </location>
</feature>
<feature type="transmembrane region" description="Helical" evidence="7">
    <location>
        <begin position="33"/>
        <end position="52"/>
    </location>
</feature>
<keyword evidence="3" id="KW-1003">Cell membrane</keyword>
<feature type="transmembrane region" description="Helical" evidence="7">
    <location>
        <begin position="151"/>
        <end position="173"/>
    </location>
</feature>
<dbReference type="Gene3D" id="1.20.1250.20">
    <property type="entry name" value="MFS general substrate transporter like domains"/>
    <property type="match status" value="1"/>
</dbReference>
<dbReference type="InterPro" id="IPR036259">
    <property type="entry name" value="MFS_trans_sf"/>
</dbReference>
<dbReference type="InterPro" id="IPR020846">
    <property type="entry name" value="MFS_dom"/>
</dbReference>
<evidence type="ECO:0000313" key="9">
    <source>
        <dbReference type="EMBL" id="GAA0228690.1"/>
    </source>
</evidence>
<proteinExistence type="predicted"/>
<dbReference type="SUPFAM" id="SSF103473">
    <property type="entry name" value="MFS general substrate transporter"/>
    <property type="match status" value="1"/>
</dbReference>
<comment type="caution">
    <text evidence="9">The sequence shown here is derived from an EMBL/GenBank/DDBJ whole genome shotgun (WGS) entry which is preliminary data.</text>
</comment>
<dbReference type="Proteomes" id="UP001500416">
    <property type="component" value="Unassembled WGS sequence"/>
</dbReference>
<dbReference type="EMBL" id="BAAABU010000005">
    <property type="protein sequence ID" value="GAA0228690.1"/>
    <property type="molecule type" value="Genomic_DNA"/>
</dbReference>
<evidence type="ECO:0000256" key="3">
    <source>
        <dbReference type="ARBA" id="ARBA00022475"/>
    </source>
</evidence>
<evidence type="ECO:0000256" key="4">
    <source>
        <dbReference type="ARBA" id="ARBA00022692"/>
    </source>
</evidence>
<name>A0ABP3DD14_9PSEU</name>
<feature type="transmembrane region" description="Helical" evidence="7">
    <location>
        <begin position="185"/>
        <end position="205"/>
    </location>
</feature>
<feature type="transmembrane region" description="Helical" evidence="7">
    <location>
        <begin position="123"/>
        <end position="145"/>
    </location>
</feature>
<keyword evidence="4 7" id="KW-0812">Transmembrane</keyword>
<sequence length="431" mass="42847">MLAFAQFIVAMDYNIVFIALPDVGRELGFSAQSLQWVLSAYAVGLGGFLLFGGRVVDRLGARRAFVGGLVLFGLACLAGGVAADQGVLVAARAAQGLGGALLVPATLALIGSGFAEGPERNRALAVWGAAGSGGLAVGALLGGVLTDAWGWEWVLLVMAPFALGAAVLAPFALAPDAVVGRSGGFDVPGTLLATAASVLLVLGLVTGPESGWVLGGVSVLAGVVLFVVFLVVERRTREPLVPPRLVRNRALLTAIGVILVFQSSLGGAYYLTTTYLQDALGYRPLAAGLVFLPLTLVSMTASLKLLGPVVARWGVRRALVVGMVGNGLGIAVLAAGMAVGGGFWALLPGLVVWGVGGGLTFPAMFITASAGVDAGQEGVASAVATTAQQVGGAMGLAVLVAVAGTSAGTAGAALAAGLATVVVGLGLAARR</sequence>
<dbReference type="Pfam" id="PF07690">
    <property type="entry name" value="MFS_1"/>
    <property type="match status" value="2"/>
</dbReference>
<accession>A0ABP3DD14</accession>
<reference evidence="10" key="1">
    <citation type="journal article" date="2019" name="Int. J. Syst. Evol. Microbiol.">
        <title>The Global Catalogue of Microorganisms (GCM) 10K type strain sequencing project: providing services to taxonomists for standard genome sequencing and annotation.</title>
        <authorList>
            <consortium name="The Broad Institute Genomics Platform"/>
            <consortium name="The Broad Institute Genome Sequencing Center for Infectious Disease"/>
            <person name="Wu L."/>
            <person name="Ma J."/>
        </authorList>
    </citation>
    <scope>NUCLEOTIDE SEQUENCE [LARGE SCALE GENOMIC DNA]</scope>
    <source>
        <strain evidence="10">JCM 3380</strain>
    </source>
</reference>
<evidence type="ECO:0000259" key="8">
    <source>
        <dbReference type="PROSITE" id="PS50850"/>
    </source>
</evidence>
<feature type="domain" description="Major facilitator superfamily (MFS) profile" evidence="8">
    <location>
        <begin position="1"/>
        <end position="431"/>
    </location>
</feature>
<evidence type="ECO:0000256" key="6">
    <source>
        <dbReference type="ARBA" id="ARBA00023136"/>
    </source>
</evidence>
<feature type="transmembrane region" description="Helical" evidence="7">
    <location>
        <begin position="251"/>
        <end position="272"/>
    </location>
</feature>
<keyword evidence="10" id="KW-1185">Reference proteome</keyword>
<keyword evidence="6 7" id="KW-0472">Membrane</keyword>
<feature type="transmembrane region" description="Helical" evidence="7">
    <location>
        <begin position="350"/>
        <end position="372"/>
    </location>
</feature>
<evidence type="ECO:0000256" key="1">
    <source>
        <dbReference type="ARBA" id="ARBA00004651"/>
    </source>
</evidence>
<dbReference type="PANTHER" id="PTHR42718">
    <property type="entry name" value="MAJOR FACILITATOR SUPERFAMILY MULTIDRUG TRANSPORTER MFSC"/>
    <property type="match status" value="1"/>
</dbReference>
<gene>
    <name evidence="9" type="ORF">GCM10010492_28830</name>
</gene>
<protein>
    <submittedName>
        <fullName evidence="9">MFS transporter</fullName>
    </submittedName>
</protein>
<comment type="subcellular location">
    <subcellularLocation>
        <location evidence="1">Cell membrane</location>
        <topology evidence="1">Multi-pass membrane protein</topology>
    </subcellularLocation>
</comment>
<feature type="transmembrane region" description="Helical" evidence="7">
    <location>
        <begin position="284"/>
        <end position="306"/>
    </location>
</feature>
<evidence type="ECO:0000256" key="5">
    <source>
        <dbReference type="ARBA" id="ARBA00022989"/>
    </source>
</evidence>
<evidence type="ECO:0000256" key="7">
    <source>
        <dbReference type="SAM" id="Phobius"/>
    </source>
</evidence>
<keyword evidence="2" id="KW-0813">Transport</keyword>
<dbReference type="Gene3D" id="1.20.1720.10">
    <property type="entry name" value="Multidrug resistance protein D"/>
    <property type="match status" value="1"/>
</dbReference>
<feature type="transmembrane region" description="Helical" evidence="7">
    <location>
        <begin position="410"/>
        <end position="429"/>
    </location>
</feature>
<feature type="transmembrane region" description="Helical" evidence="7">
    <location>
        <begin position="89"/>
        <end position="111"/>
    </location>
</feature>
<evidence type="ECO:0000313" key="10">
    <source>
        <dbReference type="Proteomes" id="UP001500416"/>
    </source>
</evidence>
<dbReference type="PANTHER" id="PTHR42718:SF46">
    <property type="entry name" value="BLR6921 PROTEIN"/>
    <property type="match status" value="1"/>
</dbReference>
<evidence type="ECO:0000256" key="2">
    <source>
        <dbReference type="ARBA" id="ARBA00022448"/>
    </source>
</evidence>
<organism evidence="9 10">
    <name type="scientific">Saccharothrix mutabilis subsp. mutabilis</name>
    <dbReference type="NCBI Taxonomy" id="66855"/>
    <lineage>
        <taxon>Bacteria</taxon>
        <taxon>Bacillati</taxon>
        <taxon>Actinomycetota</taxon>
        <taxon>Actinomycetes</taxon>
        <taxon>Pseudonocardiales</taxon>
        <taxon>Pseudonocardiaceae</taxon>
        <taxon>Saccharothrix</taxon>
    </lineage>
</organism>
<feature type="transmembrane region" description="Helical" evidence="7">
    <location>
        <begin position="64"/>
        <end position="83"/>
    </location>
</feature>
<feature type="transmembrane region" description="Helical" evidence="7">
    <location>
        <begin position="379"/>
        <end position="404"/>
    </location>
</feature>
<dbReference type="PROSITE" id="PS50850">
    <property type="entry name" value="MFS"/>
    <property type="match status" value="1"/>
</dbReference>
<dbReference type="InterPro" id="IPR011701">
    <property type="entry name" value="MFS"/>
</dbReference>
<keyword evidence="5 7" id="KW-1133">Transmembrane helix</keyword>
<feature type="transmembrane region" description="Helical" evidence="7">
    <location>
        <begin position="318"/>
        <end position="344"/>
    </location>
</feature>
<dbReference type="CDD" id="cd17321">
    <property type="entry name" value="MFS_MMR_MDR_like"/>
    <property type="match status" value="1"/>
</dbReference>